<dbReference type="AlphaFoldDB" id="A0A494YX02"/>
<gene>
    <name evidence="2" type="ORF">D8M03_13475</name>
</gene>
<dbReference type="InterPro" id="IPR014710">
    <property type="entry name" value="RmlC-like_jellyroll"/>
</dbReference>
<dbReference type="CDD" id="cd02223">
    <property type="entry name" value="cupin_Bh2720-like"/>
    <property type="match status" value="1"/>
</dbReference>
<dbReference type="SUPFAM" id="SSF51182">
    <property type="entry name" value="RmlC-like cupins"/>
    <property type="match status" value="1"/>
</dbReference>
<proteinExistence type="predicted"/>
<sequence>MYYPYGWPFQMVYYTPMVHYGMPPYQWHTGNIPGYEQSTNFTGMMSDYGGNPYVVDIHEAAEQNNTFRTALWTGENLQLTLMSLMPGESIGLEMHPDVDQFLRVEQGLGIVQMGKNQVELSFQEYVKDDSAIFIPAGTWHNLTNIGHIPLKLYSIYAPPNHPKGTVHPTKADAMAAEHEHH</sequence>
<dbReference type="InterPro" id="IPR052538">
    <property type="entry name" value="Flavonoid_dioxygenase-like"/>
</dbReference>
<comment type="caution">
    <text evidence="2">The sequence shown here is derived from an EMBL/GenBank/DDBJ whole genome shotgun (WGS) entry which is preliminary data.</text>
</comment>
<dbReference type="PANTHER" id="PTHR43346:SF1">
    <property type="entry name" value="QUERCETIN 2,3-DIOXYGENASE-RELATED"/>
    <property type="match status" value="1"/>
</dbReference>
<reference evidence="2 3" key="1">
    <citation type="journal article" date="2016" name="Antonie Van Leeuwenhoek">
        <title>Lysinibacillus endophyticus sp. nov., an indole-3-acetic acid producing endophytic bacterium isolated from corn root (Zea mays cv. Xinken-5).</title>
        <authorList>
            <person name="Yu J."/>
            <person name="Guan X."/>
            <person name="Liu C."/>
            <person name="Xiang W."/>
            <person name="Yu Z."/>
            <person name="Liu X."/>
            <person name="Wang G."/>
        </authorList>
    </citation>
    <scope>NUCLEOTIDE SEQUENCE [LARGE SCALE GENOMIC DNA]</scope>
    <source>
        <strain evidence="2 3">DSM 100506</strain>
    </source>
</reference>
<dbReference type="Proteomes" id="UP000272238">
    <property type="component" value="Unassembled WGS sequence"/>
</dbReference>
<protein>
    <submittedName>
        <fullName evidence="2">Cupin domain-containing protein</fullName>
    </submittedName>
</protein>
<organism evidence="2 3">
    <name type="scientific">Ureibacillus endophyticus</name>
    <dbReference type="NCBI Taxonomy" id="1978490"/>
    <lineage>
        <taxon>Bacteria</taxon>
        <taxon>Bacillati</taxon>
        <taxon>Bacillota</taxon>
        <taxon>Bacilli</taxon>
        <taxon>Bacillales</taxon>
        <taxon>Caryophanaceae</taxon>
        <taxon>Ureibacillus</taxon>
    </lineage>
</organism>
<accession>A0A494YX02</accession>
<evidence type="ECO:0000313" key="3">
    <source>
        <dbReference type="Proteomes" id="UP000272238"/>
    </source>
</evidence>
<feature type="domain" description="Cupin type-2" evidence="1">
    <location>
        <begin position="81"/>
        <end position="156"/>
    </location>
</feature>
<name>A0A494YX02_9BACL</name>
<dbReference type="RefSeq" id="WP_121215348.1">
    <property type="nucleotide sequence ID" value="NZ_RBZN01000040.1"/>
</dbReference>
<dbReference type="OrthoDB" id="3231985at2"/>
<keyword evidence="3" id="KW-1185">Reference proteome</keyword>
<dbReference type="PANTHER" id="PTHR43346">
    <property type="entry name" value="LIGAND BINDING DOMAIN PROTEIN, PUTATIVE (AFU_ORTHOLOGUE AFUA_6G14370)-RELATED"/>
    <property type="match status" value="1"/>
</dbReference>
<dbReference type="Pfam" id="PF07883">
    <property type="entry name" value="Cupin_2"/>
    <property type="match status" value="1"/>
</dbReference>
<dbReference type="InterPro" id="IPR013096">
    <property type="entry name" value="Cupin_2"/>
</dbReference>
<dbReference type="Gene3D" id="2.60.120.10">
    <property type="entry name" value="Jelly Rolls"/>
    <property type="match status" value="1"/>
</dbReference>
<dbReference type="EMBL" id="RBZN01000040">
    <property type="protein sequence ID" value="RKQ14684.1"/>
    <property type="molecule type" value="Genomic_DNA"/>
</dbReference>
<evidence type="ECO:0000313" key="2">
    <source>
        <dbReference type="EMBL" id="RKQ14684.1"/>
    </source>
</evidence>
<evidence type="ECO:0000259" key="1">
    <source>
        <dbReference type="Pfam" id="PF07883"/>
    </source>
</evidence>
<dbReference type="InterPro" id="IPR011051">
    <property type="entry name" value="RmlC_Cupin_sf"/>
</dbReference>